<gene>
    <name evidence="3" type="ORF">SAMN05216212_0626</name>
</gene>
<evidence type="ECO:0000259" key="2">
    <source>
        <dbReference type="Pfam" id="PF00534"/>
    </source>
</evidence>
<keyword evidence="4" id="KW-1185">Reference proteome</keyword>
<name>A0A1G8VLP2_9GAMM</name>
<accession>A0A1G8VLP2</accession>
<dbReference type="PANTHER" id="PTHR46401">
    <property type="entry name" value="GLYCOSYLTRANSFERASE WBBK-RELATED"/>
    <property type="match status" value="1"/>
</dbReference>
<dbReference type="PANTHER" id="PTHR46401:SF2">
    <property type="entry name" value="GLYCOSYLTRANSFERASE WBBK-RELATED"/>
    <property type="match status" value="1"/>
</dbReference>
<dbReference type="EMBL" id="FNFH01000001">
    <property type="protein sequence ID" value="SDJ66889.1"/>
    <property type="molecule type" value="Genomic_DNA"/>
</dbReference>
<evidence type="ECO:0000313" key="4">
    <source>
        <dbReference type="Proteomes" id="UP000199305"/>
    </source>
</evidence>
<dbReference type="GO" id="GO:0009103">
    <property type="term" value="P:lipopolysaccharide biosynthetic process"/>
    <property type="evidence" value="ECO:0007669"/>
    <property type="project" value="TreeGrafter"/>
</dbReference>
<dbReference type="STRING" id="658219.SAMN05216212_0626"/>
<dbReference type="AlphaFoldDB" id="A0A1G8VLP2"/>
<evidence type="ECO:0000256" key="1">
    <source>
        <dbReference type="ARBA" id="ARBA00022679"/>
    </source>
</evidence>
<keyword evidence="1 3" id="KW-0808">Transferase</keyword>
<evidence type="ECO:0000313" key="3">
    <source>
        <dbReference type="EMBL" id="SDJ66889.1"/>
    </source>
</evidence>
<dbReference type="Gene3D" id="3.40.50.2000">
    <property type="entry name" value="Glycogen Phosphorylase B"/>
    <property type="match status" value="2"/>
</dbReference>
<proteinExistence type="predicted"/>
<dbReference type="CDD" id="cd03801">
    <property type="entry name" value="GT4_PimA-like"/>
    <property type="match status" value="1"/>
</dbReference>
<reference evidence="4" key="1">
    <citation type="submission" date="2016-10" db="EMBL/GenBank/DDBJ databases">
        <authorList>
            <person name="Varghese N."/>
            <person name="Submissions S."/>
        </authorList>
    </citation>
    <scope>NUCLEOTIDE SEQUENCE [LARGE SCALE GENOMIC DNA]</scope>
    <source>
        <strain evidence="4">CGMCC 1.10658</strain>
    </source>
</reference>
<dbReference type="GO" id="GO:0016757">
    <property type="term" value="F:glycosyltransferase activity"/>
    <property type="evidence" value="ECO:0007669"/>
    <property type="project" value="InterPro"/>
</dbReference>
<organism evidence="3 4">
    <name type="scientific">Microbulbifer yueqingensis</name>
    <dbReference type="NCBI Taxonomy" id="658219"/>
    <lineage>
        <taxon>Bacteria</taxon>
        <taxon>Pseudomonadati</taxon>
        <taxon>Pseudomonadota</taxon>
        <taxon>Gammaproteobacteria</taxon>
        <taxon>Cellvibrionales</taxon>
        <taxon>Microbulbiferaceae</taxon>
        <taxon>Microbulbifer</taxon>
    </lineage>
</organism>
<dbReference type="OrthoDB" id="9055506at2"/>
<dbReference type="SUPFAM" id="SSF53756">
    <property type="entry name" value="UDP-Glycosyltransferase/glycogen phosphorylase"/>
    <property type="match status" value="1"/>
</dbReference>
<protein>
    <submittedName>
        <fullName evidence="3">Glycosyltransferase involved in cell wall bisynthesis</fullName>
    </submittedName>
</protein>
<dbReference type="Proteomes" id="UP000199305">
    <property type="component" value="Unassembled WGS sequence"/>
</dbReference>
<dbReference type="Pfam" id="PF00534">
    <property type="entry name" value="Glycos_transf_1"/>
    <property type="match status" value="1"/>
</dbReference>
<feature type="domain" description="Glycosyl transferase family 1" evidence="2">
    <location>
        <begin position="174"/>
        <end position="325"/>
    </location>
</feature>
<sequence>MRTPAKIVLLSTFYERLGGISTYVKAIEREMVVGFRSKVKVISPDKEDKLVKWPSSRLGKTYRALRELVRERPDSVHCHCAWYLQLAAILYARVFSFKKVSVFAYKHSDIPLGNNELRNLIFLALDMSASQVLFISQYLKNKYCRELSRRYSNAEVLMTGVTVSENPSAELALRLPERYISYVGVMEYAEKVRGLELLIQAYAKLAENPAVDVDLVVVGGGALSERVVKLISEKGLVGRIHLFSGLQDPTTIYRNSLIHCHITYQDTMPMVILEALESGTNVIASKFGGIPEINAEGLYVVENDADQIAYQIKLVLQDGGQATKVGAEHSWSEITKRILTLTA</sequence>
<dbReference type="RefSeq" id="WP_091507942.1">
    <property type="nucleotide sequence ID" value="NZ_FNFH01000001.1"/>
</dbReference>
<dbReference type="InterPro" id="IPR001296">
    <property type="entry name" value="Glyco_trans_1"/>
</dbReference>